<gene>
    <name evidence="1" type="ORF">H671_1g1588</name>
</gene>
<keyword evidence="1" id="KW-0687">Ribonucleoprotein</keyword>
<dbReference type="Proteomes" id="UP000030759">
    <property type="component" value="Unassembled WGS sequence"/>
</dbReference>
<dbReference type="Gene3D" id="3.30.1330.30">
    <property type="match status" value="1"/>
</dbReference>
<dbReference type="EMBL" id="KE663932">
    <property type="protein sequence ID" value="ERE90536.1"/>
    <property type="molecule type" value="Genomic_DNA"/>
</dbReference>
<accession>A0A061IPJ6</accession>
<name>A0A061IPJ6_CRIGR</name>
<reference evidence="2" key="1">
    <citation type="journal article" date="2013" name="Nat. Biotechnol.">
        <title>Chinese hamster genome sequenced from sorted chromosomes.</title>
        <authorList>
            <person name="Brinkrolf K."/>
            <person name="Rupp O."/>
            <person name="Laux H."/>
            <person name="Kollin F."/>
            <person name="Ernst W."/>
            <person name="Linke B."/>
            <person name="Kofler R."/>
            <person name="Romand S."/>
            <person name="Hesse F."/>
            <person name="Budach W.E."/>
            <person name="Galosy S."/>
            <person name="Muller D."/>
            <person name="Noll T."/>
            <person name="Wienberg J."/>
            <person name="Jostock T."/>
            <person name="Leonard M."/>
            <person name="Grillari J."/>
            <person name="Tauch A."/>
            <person name="Goesmann A."/>
            <person name="Helk B."/>
            <person name="Mott J.E."/>
            <person name="Puhler A."/>
            <person name="Borth N."/>
        </authorList>
    </citation>
    <scope>NUCLEOTIDE SEQUENCE [LARGE SCALE GENOMIC DNA]</scope>
    <source>
        <strain evidence="2">17A/GY</strain>
    </source>
</reference>
<dbReference type="InterPro" id="IPR029064">
    <property type="entry name" value="Ribosomal_eL30-like_sf"/>
</dbReference>
<evidence type="ECO:0000313" key="2">
    <source>
        <dbReference type="Proteomes" id="UP000030759"/>
    </source>
</evidence>
<dbReference type="AlphaFoldDB" id="A0A061IPJ6"/>
<dbReference type="GO" id="GO:0005840">
    <property type="term" value="C:ribosome"/>
    <property type="evidence" value="ECO:0007669"/>
    <property type="project" value="UniProtKB-KW"/>
</dbReference>
<keyword evidence="1" id="KW-0689">Ribosomal protein</keyword>
<evidence type="ECO:0000313" key="1">
    <source>
        <dbReference type="EMBL" id="ERE90536.1"/>
    </source>
</evidence>
<sequence>MWGENGDIPFSTKCSKVSYSLSAVGLCKLQRSMTLYNHLKVCPVISKFIQVLDCQTQLLKLTRKYRTEAQGKKQSIFIKSENKAANEEYESQRHCLLLKQGSVLPLPLYSCMEFSQ</sequence>
<proteinExistence type="predicted"/>
<protein>
    <submittedName>
        <fullName evidence="1">60S ribosomal protein L7a-like protein</fullName>
    </submittedName>
</protein>
<organism evidence="1 2">
    <name type="scientific">Cricetulus griseus</name>
    <name type="common">Chinese hamster</name>
    <name type="synonym">Cricetulus barabensis griseus</name>
    <dbReference type="NCBI Taxonomy" id="10029"/>
    <lineage>
        <taxon>Eukaryota</taxon>
        <taxon>Metazoa</taxon>
        <taxon>Chordata</taxon>
        <taxon>Craniata</taxon>
        <taxon>Vertebrata</taxon>
        <taxon>Euteleostomi</taxon>
        <taxon>Mammalia</taxon>
        <taxon>Eutheria</taxon>
        <taxon>Euarchontoglires</taxon>
        <taxon>Glires</taxon>
        <taxon>Rodentia</taxon>
        <taxon>Myomorpha</taxon>
        <taxon>Muroidea</taxon>
        <taxon>Cricetidae</taxon>
        <taxon>Cricetinae</taxon>
        <taxon>Cricetulus</taxon>
    </lineage>
</organism>